<dbReference type="InterPro" id="IPR013783">
    <property type="entry name" value="Ig-like_fold"/>
</dbReference>
<dbReference type="SUPFAM" id="SSF160219">
    <property type="entry name" value="AMPKBI-like"/>
    <property type="match status" value="1"/>
</dbReference>
<dbReference type="InterPro" id="IPR037256">
    <property type="entry name" value="ASC_dom_sf"/>
</dbReference>
<evidence type="ECO:0000259" key="3">
    <source>
        <dbReference type="SMART" id="SM01010"/>
    </source>
</evidence>
<gene>
    <name evidence="4" type="ORF">BB560_005628</name>
</gene>
<dbReference type="InterPro" id="IPR014756">
    <property type="entry name" value="Ig_E-set"/>
</dbReference>
<dbReference type="STRING" id="133381.A0A2T9Z229"/>
<feature type="region of interest" description="Disordered" evidence="2">
    <location>
        <begin position="1"/>
        <end position="70"/>
    </location>
</feature>
<dbReference type="AlphaFoldDB" id="A0A2T9Z229"/>
<dbReference type="PANTHER" id="PTHR10343:SF84">
    <property type="entry name" value="5'-AMP-ACTIVATED PROTEIN KINASE SUBUNIT BETA-1"/>
    <property type="match status" value="1"/>
</dbReference>
<dbReference type="Gene3D" id="2.60.40.10">
    <property type="entry name" value="Immunoglobulins"/>
    <property type="match status" value="1"/>
</dbReference>
<dbReference type="CDD" id="cd22928">
    <property type="entry name" value="HFD_POLE3_DPB4"/>
    <property type="match status" value="1"/>
</dbReference>
<dbReference type="EMBL" id="MBFS01002355">
    <property type="protein sequence ID" value="PVU98643.1"/>
    <property type="molecule type" value="Genomic_DNA"/>
</dbReference>
<proteinExistence type="inferred from homology"/>
<dbReference type="GO" id="GO:0019901">
    <property type="term" value="F:protein kinase binding"/>
    <property type="evidence" value="ECO:0007669"/>
    <property type="project" value="TreeGrafter"/>
</dbReference>
<dbReference type="Gene3D" id="1.10.20.10">
    <property type="entry name" value="Histone, subunit A"/>
    <property type="match status" value="1"/>
</dbReference>
<feature type="compositionally biased region" description="Polar residues" evidence="2">
    <location>
        <begin position="474"/>
        <end position="488"/>
    </location>
</feature>
<dbReference type="InterPro" id="IPR050827">
    <property type="entry name" value="CRP1_MDG1_kinase"/>
</dbReference>
<dbReference type="Pfam" id="PF04739">
    <property type="entry name" value="AMPKBI"/>
    <property type="match status" value="1"/>
</dbReference>
<accession>A0A2T9Z229</accession>
<dbReference type="GO" id="GO:0007165">
    <property type="term" value="P:signal transduction"/>
    <property type="evidence" value="ECO:0007669"/>
    <property type="project" value="TreeGrafter"/>
</dbReference>
<dbReference type="Pfam" id="PF16561">
    <property type="entry name" value="AMPK1_CBM"/>
    <property type="match status" value="1"/>
</dbReference>
<feature type="domain" description="Association with the SNF1 complex (ASC)" evidence="3">
    <location>
        <begin position="279"/>
        <end position="371"/>
    </location>
</feature>
<name>A0A2T9Z229_9FUNG</name>
<evidence type="ECO:0000313" key="4">
    <source>
        <dbReference type="EMBL" id="PVU98643.1"/>
    </source>
</evidence>
<dbReference type="GO" id="GO:0005634">
    <property type="term" value="C:nucleus"/>
    <property type="evidence" value="ECO:0007669"/>
    <property type="project" value="TreeGrafter"/>
</dbReference>
<dbReference type="CDD" id="cd02859">
    <property type="entry name" value="E_set_AMPKbeta_like_N"/>
    <property type="match status" value="1"/>
</dbReference>
<reference evidence="4 5" key="1">
    <citation type="journal article" date="2018" name="MBio">
        <title>Comparative Genomics Reveals the Core Gene Toolbox for the Fungus-Insect Symbiosis.</title>
        <authorList>
            <person name="Wang Y."/>
            <person name="Stata M."/>
            <person name="Wang W."/>
            <person name="Stajich J.E."/>
            <person name="White M.M."/>
            <person name="Moncalvo J.M."/>
        </authorList>
    </citation>
    <scope>NUCLEOTIDE SEQUENCE [LARGE SCALE GENOMIC DNA]</scope>
    <source>
        <strain evidence="4 5">SC-DP-2</strain>
    </source>
</reference>
<evidence type="ECO:0000313" key="5">
    <source>
        <dbReference type="Proteomes" id="UP000245609"/>
    </source>
</evidence>
<dbReference type="SMART" id="SM01010">
    <property type="entry name" value="AMPKBI"/>
    <property type="match status" value="1"/>
</dbReference>
<keyword evidence="5" id="KW-1185">Reference proteome</keyword>
<dbReference type="SUPFAM" id="SSF81296">
    <property type="entry name" value="E set domains"/>
    <property type="match status" value="1"/>
</dbReference>
<dbReference type="PANTHER" id="PTHR10343">
    <property type="entry name" value="5'-AMP-ACTIVATED PROTEIN KINASE , BETA SUBUNIT"/>
    <property type="match status" value="1"/>
</dbReference>
<dbReference type="InterPro" id="IPR032640">
    <property type="entry name" value="AMPK1_CBM"/>
</dbReference>
<dbReference type="OrthoDB" id="531008at2759"/>
<dbReference type="GO" id="GO:0005737">
    <property type="term" value="C:cytoplasm"/>
    <property type="evidence" value="ECO:0007669"/>
    <property type="project" value="TreeGrafter"/>
</dbReference>
<dbReference type="Proteomes" id="UP000245609">
    <property type="component" value="Unassembled WGS sequence"/>
</dbReference>
<comment type="similarity">
    <text evidence="1">Belongs to the 5'-AMP-activated protein kinase beta subunit family.</text>
</comment>
<evidence type="ECO:0000256" key="1">
    <source>
        <dbReference type="ARBA" id="ARBA00010926"/>
    </source>
</evidence>
<feature type="region of interest" description="Disordered" evidence="2">
    <location>
        <begin position="418"/>
        <end position="518"/>
    </location>
</feature>
<protein>
    <recommendedName>
        <fullName evidence="3">Association with the SNF1 complex (ASC) domain-containing protein</fullName>
    </recommendedName>
</protein>
<dbReference type="InterPro" id="IPR006828">
    <property type="entry name" value="ASC_dom"/>
</dbReference>
<dbReference type="GO" id="GO:0031588">
    <property type="term" value="C:nucleotide-activated protein kinase complex"/>
    <property type="evidence" value="ECO:0007669"/>
    <property type="project" value="TreeGrafter"/>
</dbReference>
<feature type="compositionally biased region" description="Low complexity" evidence="2">
    <location>
        <begin position="18"/>
        <end position="27"/>
    </location>
</feature>
<dbReference type="SUPFAM" id="SSF47113">
    <property type="entry name" value="Histone-fold"/>
    <property type="match status" value="1"/>
</dbReference>
<dbReference type="InterPro" id="IPR009072">
    <property type="entry name" value="Histone-fold"/>
</dbReference>
<evidence type="ECO:0000256" key="2">
    <source>
        <dbReference type="SAM" id="MobiDB-lite"/>
    </source>
</evidence>
<organism evidence="4 5">
    <name type="scientific">Smittium megazygosporum</name>
    <dbReference type="NCBI Taxonomy" id="133381"/>
    <lineage>
        <taxon>Eukaryota</taxon>
        <taxon>Fungi</taxon>
        <taxon>Fungi incertae sedis</taxon>
        <taxon>Zoopagomycota</taxon>
        <taxon>Kickxellomycotina</taxon>
        <taxon>Harpellomycetes</taxon>
        <taxon>Harpellales</taxon>
        <taxon>Legeriomycetaceae</taxon>
        <taxon>Smittium</taxon>
    </lineage>
</organism>
<comment type="caution">
    <text evidence="4">The sequence shown here is derived from an EMBL/GenBank/DDBJ whole genome shotgun (WGS) entry which is preliminary data.</text>
</comment>
<dbReference type="GO" id="GO:0046982">
    <property type="term" value="F:protein heterodimerization activity"/>
    <property type="evidence" value="ECO:0007669"/>
    <property type="project" value="InterPro"/>
</dbReference>
<sequence length="518" mass="56968">MGNTSSSERPPRNKRSSEASSLNKSLSPDMHQRPRESSSPKTHFLRGRLSNGGIPLPGKKAFRRNSAAQKDSFSQRENALYWGMQEPVVGSPLVDHLSSSFEQKKNIKIPKRTITDIADFEGGTIIAPHDTIPETFVPKSGGLGALLSGDANSSATNTKYDNSFMDGDEKLIPTLIKWEDPADSVYVSGSFNQWQYKIKLKKNQFDAQWSATINLPVGMHCIKFIVDGEWQYSRTMLVAPDDYGNLVNFIKVEEVIIDSSNQGAEEENVEGISSVETISGSPPGEYTNVIPDPSVVASYRDANFRKIEPPVLPPHLKQVLLNSAPSNHPGMYTLPAPNHVVPEGTMIQKEARLALSKACTVFISYLAAASNDNAQSLGHKTITAADVLNTLKDVDLEDFEEILKQDLEAFKLRADKAKKQKFTEVSSKEKGEGEDSSSDEENLHNDVEISEDLLDDKTSEHAVDNPQAPEGDSGISNNKNNDSVNGSENKAEVEVEVESQHSPLGEHEDHHSTKKLKM</sequence>